<dbReference type="SUPFAM" id="SSF53448">
    <property type="entry name" value="Nucleotide-diphospho-sugar transferases"/>
    <property type="match status" value="1"/>
</dbReference>
<dbReference type="CDD" id="cd02541">
    <property type="entry name" value="UGPase_prokaryotic"/>
    <property type="match status" value="1"/>
</dbReference>
<feature type="domain" description="Nucleotidyl transferase" evidence="6">
    <location>
        <begin position="6"/>
        <end position="263"/>
    </location>
</feature>
<dbReference type="Gene3D" id="3.90.550.10">
    <property type="entry name" value="Spore Coat Polysaccharide Biosynthesis Protein SpsA, Chain A"/>
    <property type="match status" value="1"/>
</dbReference>
<evidence type="ECO:0000313" key="7">
    <source>
        <dbReference type="EMBL" id="TSC92794.1"/>
    </source>
</evidence>
<organism evidence="7 8">
    <name type="scientific">Candidatus Berkelbacteria bacterium Licking1014_85</name>
    <dbReference type="NCBI Taxonomy" id="2017148"/>
    <lineage>
        <taxon>Bacteria</taxon>
        <taxon>Candidatus Berkelbacteria</taxon>
    </lineage>
</organism>
<dbReference type="GO" id="GO:0003983">
    <property type="term" value="F:UTP:glucose-1-phosphate uridylyltransferase activity"/>
    <property type="evidence" value="ECO:0007669"/>
    <property type="project" value="UniProtKB-EC"/>
</dbReference>
<comment type="similarity">
    <text evidence="1">Belongs to the UDPGP type 2 family.</text>
</comment>
<reference evidence="7 8" key="1">
    <citation type="submission" date="2017-07" db="EMBL/GenBank/DDBJ databases">
        <title>Mechanisms for carbon and nitrogen cycling indicate functional differentiation within the Candidate Phyla Radiation.</title>
        <authorList>
            <person name="Danczak R.E."/>
            <person name="Johnston M.D."/>
            <person name="Kenah C."/>
            <person name="Slattery M."/>
            <person name="Wrighton K.C."/>
            <person name="Wilkins M.J."/>
        </authorList>
    </citation>
    <scope>NUCLEOTIDE SEQUENCE [LARGE SCALE GENOMIC DNA]</scope>
    <source>
        <strain evidence="7">Licking1014_85</strain>
    </source>
</reference>
<evidence type="ECO:0000256" key="4">
    <source>
        <dbReference type="ARBA" id="ARBA00022695"/>
    </source>
</evidence>
<dbReference type="AlphaFoldDB" id="A0A554LIW6"/>
<protein>
    <recommendedName>
        <fullName evidence="2">UTP--glucose-1-phosphate uridylyltransferase</fullName>
        <ecNumber evidence="2">2.7.7.9</ecNumber>
    </recommendedName>
</protein>
<dbReference type="InterPro" id="IPR029044">
    <property type="entry name" value="Nucleotide-diphossugar_trans"/>
</dbReference>
<evidence type="ECO:0000259" key="6">
    <source>
        <dbReference type="Pfam" id="PF00483"/>
    </source>
</evidence>
<dbReference type="EC" id="2.7.7.9" evidence="2"/>
<comment type="caution">
    <text evidence="7">The sequence shown here is derived from an EMBL/GenBank/DDBJ whole genome shotgun (WGS) entry which is preliminary data.</text>
</comment>
<dbReference type="PANTHER" id="PTHR43197:SF1">
    <property type="entry name" value="UTP--GLUCOSE-1-PHOSPHATE URIDYLYLTRANSFERASE"/>
    <property type="match status" value="1"/>
</dbReference>
<keyword evidence="4 7" id="KW-0548">Nucleotidyltransferase</keyword>
<name>A0A554LIW6_9BACT</name>
<sequence>MIKKLIIPAAGYGTRFLPWTKSMPKEMLPIIDRPVIEFVIREAVESGITQIILVTSSNKHSVEDYFDYNKELETQLKEAGKDHQICDIKEVADLAKLIIVRQKEQLGNGHAVLQAKEIVNHEPFLVAWGDEFMIATPPSLRQLIEVYNKYNATTIRVIESHDKTHADRYAFIEGEEIEPGVYKVKKIIEKPGQDNMPSNLASIGGYAFAPEFMEILSRQEKGKGNEIWLADAIEKLLESGQPVYAKRIDGEYFDCGNKLDYLKTIVINGLKRDDLGKEFDEFLRDMIK</sequence>
<dbReference type="InterPro" id="IPR005771">
    <property type="entry name" value="GalU_uridylyltTrfase_bac/arc"/>
</dbReference>
<dbReference type="EMBL" id="VMGI01000045">
    <property type="protein sequence ID" value="TSC92794.1"/>
    <property type="molecule type" value="Genomic_DNA"/>
</dbReference>
<dbReference type="PANTHER" id="PTHR43197">
    <property type="entry name" value="UTP--GLUCOSE-1-PHOSPHATE URIDYLYLTRANSFERASE"/>
    <property type="match status" value="1"/>
</dbReference>
<dbReference type="GO" id="GO:0006011">
    <property type="term" value="P:UDP-alpha-D-glucose metabolic process"/>
    <property type="evidence" value="ECO:0007669"/>
    <property type="project" value="InterPro"/>
</dbReference>
<proteinExistence type="inferred from homology"/>
<evidence type="ECO:0000256" key="2">
    <source>
        <dbReference type="ARBA" id="ARBA00012415"/>
    </source>
</evidence>
<dbReference type="Pfam" id="PF00483">
    <property type="entry name" value="NTP_transferase"/>
    <property type="match status" value="1"/>
</dbReference>
<evidence type="ECO:0000313" key="8">
    <source>
        <dbReference type="Proteomes" id="UP000315589"/>
    </source>
</evidence>
<accession>A0A554LIW6</accession>
<comment type="catalytic activity">
    <reaction evidence="5">
        <text>alpha-D-glucose 1-phosphate + UTP + H(+) = UDP-alpha-D-glucose + diphosphate</text>
        <dbReference type="Rhea" id="RHEA:19889"/>
        <dbReference type="ChEBI" id="CHEBI:15378"/>
        <dbReference type="ChEBI" id="CHEBI:33019"/>
        <dbReference type="ChEBI" id="CHEBI:46398"/>
        <dbReference type="ChEBI" id="CHEBI:58601"/>
        <dbReference type="ChEBI" id="CHEBI:58885"/>
        <dbReference type="EC" id="2.7.7.9"/>
    </reaction>
</comment>
<dbReference type="Proteomes" id="UP000315589">
    <property type="component" value="Unassembled WGS sequence"/>
</dbReference>
<dbReference type="InterPro" id="IPR005835">
    <property type="entry name" value="NTP_transferase_dom"/>
</dbReference>
<keyword evidence="3 7" id="KW-0808">Transferase</keyword>
<evidence type="ECO:0000256" key="5">
    <source>
        <dbReference type="ARBA" id="ARBA00048128"/>
    </source>
</evidence>
<evidence type="ECO:0000256" key="3">
    <source>
        <dbReference type="ARBA" id="ARBA00022679"/>
    </source>
</evidence>
<evidence type="ECO:0000256" key="1">
    <source>
        <dbReference type="ARBA" id="ARBA00006890"/>
    </source>
</evidence>
<gene>
    <name evidence="7" type="ORF">CEN91_364</name>
</gene>